<accession>A0A9Q9LZB3</accession>
<evidence type="ECO:0000313" key="3">
    <source>
        <dbReference type="Proteomes" id="UP001058713"/>
    </source>
</evidence>
<dbReference type="Proteomes" id="UP001058713">
    <property type="component" value="Chromosome"/>
</dbReference>
<feature type="transmembrane region" description="Helical" evidence="1">
    <location>
        <begin position="251"/>
        <end position="271"/>
    </location>
</feature>
<feature type="transmembrane region" description="Helical" evidence="1">
    <location>
        <begin position="218"/>
        <end position="244"/>
    </location>
</feature>
<organism evidence="2 3">
    <name type="scientific">Leisingera caerulea</name>
    <name type="common">Phaeobacter caeruleus</name>
    <dbReference type="NCBI Taxonomy" id="506591"/>
    <lineage>
        <taxon>Bacteria</taxon>
        <taxon>Pseudomonadati</taxon>
        <taxon>Pseudomonadota</taxon>
        <taxon>Alphaproteobacteria</taxon>
        <taxon>Rhodobacterales</taxon>
        <taxon>Roseobacteraceae</taxon>
        <taxon>Leisingera</taxon>
    </lineage>
</organism>
<feature type="transmembrane region" description="Helical" evidence="1">
    <location>
        <begin position="20"/>
        <end position="39"/>
    </location>
</feature>
<evidence type="ECO:0000256" key="1">
    <source>
        <dbReference type="SAM" id="Phobius"/>
    </source>
</evidence>
<evidence type="ECO:0000313" key="2">
    <source>
        <dbReference type="EMBL" id="UWQ55011.1"/>
    </source>
</evidence>
<dbReference type="InterPro" id="IPR018688">
    <property type="entry name" value="PpoB2-like"/>
</dbReference>
<sequence>MPQVQQDTGPVERLARHDQAVVLGAATMVVVLSALYTVLGGGMDKTAAEMTRMAGPVGEPMQMGAGAPWTAGYAGLVFLMWWIMMIAMMTPSAAPVLLLFTAIKKAGARPAQAPLLSLLFLCGYLLAWAAFSIAATALQWGLETSGLSNGPMMSLSSRSLAGALLLAAGAYQFTPCKHACLSHCRMPVHFLTAHNRTGLAGAVLMGAQHGAYCLGCCWALMLLLFAGGIMNLYWIAGIALYVLAEKHLARARLVVPATGILLMLAGGYLMATAF</sequence>
<gene>
    <name evidence="2" type="ORF">K3721_05620</name>
</gene>
<feature type="transmembrane region" description="Helical" evidence="1">
    <location>
        <begin position="79"/>
        <end position="103"/>
    </location>
</feature>
<proteinExistence type="predicted"/>
<feature type="transmembrane region" description="Helical" evidence="1">
    <location>
        <begin position="115"/>
        <end position="135"/>
    </location>
</feature>
<dbReference type="AlphaFoldDB" id="A0A9Q9LZB3"/>
<dbReference type="KEGG" id="lcae:K3721_05620"/>
<name>A0A9Q9LZB3_LEICA</name>
<dbReference type="Pfam" id="PF09948">
    <property type="entry name" value="PpoB2"/>
    <property type="match status" value="1"/>
</dbReference>
<dbReference type="EMBL" id="CP081070">
    <property type="protein sequence ID" value="UWQ55011.1"/>
    <property type="molecule type" value="Genomic_DNA"/>
</dbReference>
<keyword evidence="1" id="KW-1133">Transmembrane helix</keyword>
<reference evidence="2" key="1">
    <citation type="submission" date="2021-08" db="EMBL/GenBank/DDBJ databases">
        <authorList>
            <person name="Nwanade C."/>
            <person name="Wang M."/>
            <person name="Masoudi A."/>
            <person name="Yu Z."/>
            <person name="Liu J."/>
        </authorList>
    </citation>
    <scope>NUCLEOTIDE SEQUENCE</scope>
    <source>
        <strain evidence="2">S122</strain>
    </source>
</reference>
<dbReference type="RefSeq" id="WP_259972142.1">
    <property type="nucleotide sequence ID" value="NZ_CP081070.1"/>
</dbReference>
<keyword evidence="1" id="KW-0812">Transmembrane</keyword>
<keyword evidence="1" id="KW-0472">Membrane</keyword>
<protein>
    <submittedName>
        <fullName evidence="2">DUF2182 domain-containing protein</fullName>
    </submittedName>
</protein>